<dbReference type="Pfam" id="PF02604">
    <property type="entry name" value="PhdYeFM_antitox"/>
    <property type="match status" value="1"/>
</dbReference>
<comment type="similarity">
    <text evidence="1">Belongs to the phD/YefM antitoxin family.</text>
</comment>
<dbReference type="InterPro" id="IPR036165">
    <property type="entry name" value="YefM-like_sf"/>
</dbReference>
<dbReference type="SUPFAM" id="SSF52980">
    <property type="entry name" value="Restriction endonuclease-like"/>
    <property type="match status" value="1"/>
</dbReference>
<keyword evidence="4" id="KW-1185">Reference proteome</keyword>
<dbReference type="Proteomes" id="UP000183954">
    <property type="component" value="Unassembled WGS sequence"/>
</dbReference>
<sequence length="256" mass="29625">MNDIDNEGHQKSNNIITATELKSNLGTYLDYVIDNNEVVITKNGKKAVRLTPYLTDSDRYFLIKEKALDYQYGGKKVSYEEFREIYEKSDMRMEFINGEIVLLSSPSIIHQEISGNLYVGFKEYLKGKGCKVFYAPFDVHFRKEGFKDPDVMQPDLLVACDVAETTDEKGRYMGTPVLVVEILSPSTRSKDMVDKLNTYMISGVREFWIVDPDQEIIVVYGFKDLDIDLFRTYRKQETVRSYWFPDLEVSGTLIFP</sequence>
<dbReference type="SUPFAM" id="SSF143120">
    <property type="entry name" value="YefM-like"/>
    <property type="match status" value="1"/>
</dbReference>
<dbReference type="CDD" id="cd06260">
    <property type="entry name" value="DUF820-like"/>
    <property type="match status" value="1"/>
</dbReference>
<dbReference type="Pfam" id="PF05685">
    <property type="entry name" value="Uma2"/>
    <property type="match status" value="1"/>
</dbReference>
<organism evidence="3 4">
    <name type="scientific">Desulfosporosinus lacus DSM 15449</name>
    <dbReference type="NCBI Taxonomy" id="1121420"/>
    <lineage>
        <taxon>Bacteria</taxon>
        <taxon>Bacillati</taxon>
        <taxon>Bacillota</taxon>
        <taxon>Clostridia</taxon>
        <taxon>Eubacteriales</taxon>
        <taxon>Desulfitobacteriaceae</taxon>
        <taxon>Desulfosporosinus</taxon>
    </lineage>
</organism>
<accession>A0A1M5ZBT5</accession>
<dbReference type="Gene3D" id="3.40.1620.10">
    <property type="entry name" value="YefM-like domain"/>
    <property type="match status" value="1"/>
</dbReference>
<dbReference type="OrthoDB" id="9798254at2"/>
<dbReference type="InterPro" id="IPR008538">
    <property type="entry name" value="Uma2"/>
</dbReference>
<dbReference type="PANTHER" id="PTHR36558:SF1">
    <property type="entry name" value="RESTRICTION ENDONUCLEASE DOMAIN-CONTAINING PROTEIN-RELATED"/>
    <property type="match status" value="1"/>
</dbReference>
<feature type="domain" description="Putative restriction endonuclease" evidence="2">
    <location>
        <begin position="80"/>
        <end position="222"/>
    </location>
</feature>
<evidence type="ECO:0000259" key="2">
    <source>
        <dbReference type="Pfam" id="PF05685"/>
    </source>
</evidence>
<evidence type="ECO:0000313" key="4">
    <source>
        <dbReference type="Proteomes" id="UP000183954"/>
    </source>
</evidence>
<dbReference type="AlphaFoldDB" id="A0A1M5ZBT5"/>
<dbReference type="InterPro" id="IPR011335">
    <property type="entry name" value="Restrct_endonuc-II-like"/>
</dbReference>
<evidence type="ECO:0000256" key="1">
    <source>
        <dbReference type="ARBA" id="ARBA00009981"/>
    </source>
</evidence>
<gene>
    <name evidence="3" type="ORF">SAMN02746098_03129</name>
</gene>
<dbReference type="PANTHER" id="PTHR36558">
    <property type="entry name" value="GLR1098 PROTEIN"/>
    <property type="match status" value="1"/>
</dbReference>
<proteinExistence type="inferred from homology"/>
<protein>
    <submittedName>
        <fullName evidence="3">Prevent-host-death family protein</fullName>
    </submittedName>
</protein>
<dbReference type="InterPro" id="IPR012296">
    <property type="entry name" value="Nuclease_put_TT1808"/>
</dbReference>
<dbReference type="RefSeq" id="WP_073030651.1">
    <property type="nucleotide sequence ID" value="NZ_FQXJ01000011.1"/>
</dbReference>
<dbReference type="NCBIfam" id="TIGR01552">
    <property type="entry name" value="phd_fam"/>
    <property type="match status" value="1"/>
</dbReference>
<dbReference type="STRING" id="1121420.SAMN02746098_03129"/>
<dbReference type="Gene3D" id="3.90.1570.10">
    <property type="entry name" value="tt1808, chain A"/>
    <property type="match status" value="1"/>
</dbReference>
<reference evidence="4" key="1">
    <citation type="submission" date="2016-11" db="EMBL/GenBank/DDBJ databases">
        <authorList>
            <person name="Varghese N."/>
            <person name="Submissions S."/>
        </authorList>
    </citation>
    <scope>NUCLEOTIDE SEQUENCE [LARGE SCALE GENOMIC DNA]</scope>
    <source>
        <strain evidence="4">DSM 15449</strain>
    </source>
</reference>
<evidence type="ECO:0000313" key="3">
    <source>
        <dbReference type="EMBL" id="SHI21696.1"/>
    </source>
</evidence>
<dbReference type="EMBL" id="FQXJ01000011">
    <property type="protein sequence ID" value="SHI21696.1"/>
    <property type="molecule type" value="Genomic_DNA"/>
</dbReference>
<dbReference type="InterPro" id="IPR006442">
    <property type="entry name" value="Antitoxin_Phd/YefM"/>
</dbReference>
<name>A0A1M5ZBT5_9FIRM</name>